<feature type="signal peptide" evidence="1">
    <location>
        <begin position="1"/>
        <end position="21"/>
    </location>
</feature>
<gene>
    <name evidence="2" type="ORF">DI551_05360</name>
</gene>
<keyword evidence="1" id="KW-0732">Signal</keyword>
<evidence type="ECO:0000313" key="3">
    <source>
        <dbReference type="Proteomes" id="UP000249417"/>
    </source>
</evidence>
<accession>A0A2W5MZU4</accession>
<evidence type="ECO:0000256" key="1">
    <source>
        <dbReference type="SAM" id="SignalP"/>
    </source>
</evidence>
<sequence>MKQFFTFFLLALVLISGNALAQEKREKRLTFKTPLDYTADDGIMSEDEMMEEAMYFQQGCSSNSYQKMYFDCKCLAGAYLQVREKNGPLMTHEEIFNIITNSKQTQCANTAQIAGTAYEVCITYAQENFELRRDNPEYCGCVANKLARDFTKEPRLGVGYVEYLRASAMMYCKDPKNRTTPQSAQNTTTTEPIAPAVVVPPLVKSVN</sequence>
<comment type="caution">
    <text evidence="2">The sequence shown here is derived from an EMBL/GenBank/DDBJ whole genome shotgun (WGS) entry which is preliminary data.</text>
</comment>
<dbReference type="EMBL" id="QFQB01000028">
    <property type="protein sequence ID" value="PZQ46344.1"/>
    <property type="molecule type" value="Genomic_DNA"/>
</dbReference>
<protein>
    <submittedName>
        <fullName evidence="2">Uncharacterized protein</fullName>
    </submittedName>
</protein>
<proteinExistence type="predicted"/>
<name>A0A2W5MZU4_9BACT</name>
<dbReference type="AlphaFoldDB" id="A0A2W5MZU4"/>
<feature type="chain" id="PRO_5016013221" evidence="1">
    <location>
        <begin position="22"/>
        <end position="207"/>
    </location>
</feature>
<dbReference type="Proteomes" id="UP000249417">
    <property type="component" value="Unassembled WGS sequence"/>
</dbReference>
<evidence type="ECO:0000313" key="2">
    <source>
        <dbReference type="EMBL" id="PZQ46344.1"/>
    </source>
</evidence>
<reference evidence="2 3" key="1">
    <citation type="submission" date="2017-08" db="EMBL/GenBank/DDBJ databases">
        <title>Infants hospitalized years apart are colonized by the same room-sourced microbial strains.</title>
        <authorList>
            <person name="Brooks B."/>
            <person name="Olm M.R."/>
            <person name="Firek B.A."/>
            <person name="Baker R."/>
            <person name="Thomas B.C."/>
            <person name="Morowitz M.J."/>
            <person name="Banfield J.F."/>
        </authorList>
    </citation>
    <scope>NUCLEOTIDE SEQUENCE [LARGE SCALE GENOMIC DNA]</scope>
    <source>
        <strain evidence="2">S2_005_002_R2_29</strain>
    </source>
</reference>
<organism evidence="2 3">
    <name type="scientific">Micavibrio aeruginosavorus</name>
    <dbReference type="NCBI Taxonomy" id="349221"/>
    <lineage>
        <taxon>Bacteria</taxon>
        <taxon>Pseudomonadati</taxon>
        <taxon>Bdellovibrionota</taxon>
        <taxon>Bdellovibrionia</taxon>
        <taxon>Bdellovibrionales</taxon>
        <taxon>Pseudobdellovibrionaceae</taxon>
        <taxon>Micavibrio</taxon>
    </lineage>
</organism>